<evidence type="ECO:0000313" key="7">
    <source>
        <dbReference type="EMBL" id="MSS62480.1"/>
    </source>
</evidence>
<gene>
    <name evidence="7" type="ORF">FYJ58_01045</name>
</gene>
<feature type="domain" description="RNA polymerase sigma-70 region 2" evidence="5">
    <location>
        <begin position="15"/>
        <end position="79"/>
    </location>
</feature>
<accession>A0A6L5XUJ4</accession>
<dbReference type="Gene3D" id="1.10.1740.10">
    <property type="match status" value="1"/>
</dbReference>
<dbReference type="InterPro" id="IPR007627">
    <property type="entry name" value="RNA_pol_sigma70_r2"/>
</dbReference>
<dbReference type="NCBIfam" id="TIGR02937">
    <property type="entry name" value="sigma70-ECF"/>
    <property type="match status" value="1"/>
</dbReference>
<dbReference type="Pfam" id="PF04542">
    <property type="entry name" value="Sigma70_r2"/>
    <property type="match status" value="1"/>
</dbReference>
<evidence type="ECO:0000313" key="8">
    <source>
        <dbReference type="Proteomes" id="UP000482209"/>
    </source>
</evidence>
<name>A0A6L5XUJ4_9FIRM</name>
<feature type="domain" description="RNA polymerase sigma factor 70 region 4 type 2" evidence="6">
    <location>
        <begin position="100"/>
        <end position="150"/>
    </location>
</feature>
<dbReference type="PANTHER" id="PTHR43133:SF60">
    <property type="entry name" value="RNA POLYMERASE SIGMA FACTOR SIGV"/>
    <property type="match status" value="1"/>
</dbReference>
<dbReference type="Pfam" id="PF08281">
    <property type="entry name" value="Sigma70_r4_2"/>
    <property type="match status" value="1"/>
</dbReference>
<dbReference type="InterPro" id="IPR013249">
    <property type="entry name" value="RNA_pol_sigma70_r4_t2"/>
</dbReference>
<evidence type="ECO:0000256" key="3">
    <source>
        <dbReference type="ARBA" id="ARBA00023082"/>
    </source>
</evidence>
<dbReference type="InterPro" id="IPR013324">
    <property type="entry name" value="RNA_pol_sigma_r3/r4-like"/>
</dbReference>
<keyword evidence="3" id="KW-0731">Sigma factor</keyword>
<evidence type="ECO:0000256" key="1">
    <source>
        <dbReference type="ARBA" id="ARBA00010641"/>
    </source>
</evidence>
<dbReference type="GO" id="GO:0003677">
    <property type="term" value="F:DNA binding"/>
    <property type="evidence" value="ECO:0007669"/>
    <property type="project" value="InterPro"/>
</dbReference>
<dbReference type="Gene3D" id="1.10.10.10">
    <property type="entry name" value="Winged helix-like DNA-binding domain superfamily/Winged helix DNA-binding domain"/>
    <property type="match status" value="1"/>
</dbReference>
<dbReference type="InterPro" id="IPR036388">
    <property type="entry name" value="WH-like_DNA-bd_sf"/>
</dbReference>
<organism evidence="7 8">
    <name type="scientific">Velocimicrobium porci</name>
    <dbReference type="NCBI Taxonomy" id="2606634"/>
    <lineage>
        <taxon>Bacteria</taxon>
        <taxon>Bacillati</taxon>
        <taxon>Bacillota</taxon>
        <taxon>Clostridia</taxon>
        <taxon>Lachnospirales</taxon>
        <taxon>Lachnospiraceae</taxon>
        <taxon>Velocimicrobium</taxon>
    </lineage>
</organism>
<dbReference type="Proteomes" id="UP000482209">
    <property type="component" value="Unassembled WGS sequence"/>
</dbReference>
<evidence type="ECO:0000256" key="4">
    <source>
        <dbReference type="ARBA" id="ARBA00023163"/>
    </source>
</evidence>
<dbReference type="InterPro" id="IPR039425">
    <property type="entry name" value="RNA_pol_sigma-70-like"/>
</dbReference>
<dbReference type="EMBL" id="VUMT01000001">
    <property type="protein sequence ID" value="MSS62480.1"/>
    <property type="molecule type" value="Genomic_DNA"/>
</dbReference>
<keyword evidence="2" id="KW-0805">Transcription regulation</keyword>
<dbReference type="SUPFAM" id="SSF88946">
    <property type="entry name" value="Sigma2 domain of RNA polymerase sigma factors"/>
    <property type="match status" value="1"/>
</dbReference>
<keyword evidence="4" id="KW-0804">Transcription</keyword>
<keyword evidence="8" id="KW-1185">Reference proteome</keyword>
<evidence type="ECO:0000256" key="2">
    <source>
        <dbReference type="ARBA" id="ARBA00023015"/>
    </source>
</evidence>
<comment type="caution">
    <text evidence="7">The sequence shown here is derived from an EMBL/GenBank/DDBJ whole genome shotgun (WGS) entry which is preliminary data.</text>
</comment>
<dbReference type="RefSeq" id="WP_154515936.1">
    <property type="nucleotide sequence ID" value="NZ_VUMT01000001.1"/>
</dbReference>
<protein>
    <submittedName>
        <fullName evidence="7">RNA polymerase sigma factor</fullName>
    </submittedName>
</protein>
<dbReference type="InterPro" id="IPR014284">
    <property type="entry name" value="RNA_pol_sigma-70_dom"/>
</dbReference>
<comment type="similarity">
    <text evidence="1">Belongs to the sigma-70 factor family. ECF subfamily.</text>
</comment>
<proteinExistence type="inferred from homology"/>
<dbReference type="AlphaFoldDB" id="A0A6L5XUJ4"/>
<evidence type="ECO:0000259" key="5">
    <source>
        <dbReference type="Pfam" id="PF04542"/>
    </source>
</evidence>
<sequence>MKRKMEEAVQKKLIEHYDKYYRLAYSYAHNEADALDIVQESAYKAILKSDSIKKEEYIDTWIYRIVINTAVDLLRSRQKESLEVYEEDTGVYDKYEEYDLKQAIERLDPEDKSVVVLKYFEELKLDEIAAITNENVNTVKSRLYRALKKLRVQLEV</sequence>
<evidence type="ECO:0000259" key="6">
    <source>
        <dbReference type="Pfam" id="PF08281"/>
    </source>
</evidence>
<dbReference type="CDD" id="cd06171">
    <property type="entry name" value="Sigma70_r4"/>
    <property type="match status" value="1"/>
</dbReference>
<dbReference type="SUPFAM" id="SSF88659">
    <property type="entry name" value="Sigma3 and sigma4 domains of RNA polymerase sigma factors"/>
    <property type="match status" value="1"/>
</dbReference>
<dbReference type="GO" id="GO:0016987">
    <property type="term" value="F:sigma factor activity"/>
    <property type="evidence" value="ECO:0007669"/>
    <property type="project" value="UniProtKB-KW"/>
</dbReference>
<reference evidence="7 8" key="1">
    <citation type="submission" date="2019-08" db="EMBL/GenBank/DDBJ databases">
        <title>In-depth cultivation of the pig gut microbiome towards novel bacterial diversity and tailored functional studies.</title>
        <authorList>
            <person name="Wylensek D."/>
            <person name="Hitch T.C.A."/>
            <person name="Clavel T."/>
        </authorList>
    </citation>
    <scope>NUCLEOTIDE SEQUENCE [LARGE SCALE GENOMIC DNA]</scope>
    <source>
        <strain evidence="7 8">WCA-693-APC-MOT-I</strain>
    </source>
</reference>
<dbReference type="InterPro" id="IPR013325">
    <property type="entry name" value="RNA_pol_sigma_r2"/>
</dbReference>
<dbReference type="GO" id="GO:0006352">
    <property type="term" value="P:DNA-templated transcription initiation"/>
    <property type="evidence" value="ECO:0007669"/>
    <property type="project" value="InterPro"/>
</dbReference>
<dbReference type="PANTHER" id="PTHR43133">
    <property type="entry name" value="RNA POLYMERASE ECF-TYPE SIGMA FACTO"/>
    <property type="match status" value="1"/>
</dbReference>